<organism evidence="1 2">
    <name type="scientific">Fusarium xylarioides</name>
    <dbReference type="NCBI Taxonomy" id="221167"/>
    <lineage>
        <taxon>Eukaryota</taxon>
        <taxon>Fungi</taxon>
        <taxon>Dikarya</taxon>
        <taxon>Ascomycota</taxon>
        <taxon>Pezizomycotina</taxon>
        <taxon>Sordariomycetes</taxon>
        <taxon>Hypocreomycetidae</taxon>
        <taxon>Hypocreales</taxon>
        <taxon>Nectriaceae</taxon>
        <taxon>Fusarium</taxon>
        <taxon>Fusarium fujikuroi species complex</taxon>
    </lineage>
</organism>
<accession>A0A9P7KYV0</accession>
<keyword evidence="2" id="KW-1185">Reference proteome</keyword>
<comment type="caution">
    <text evidence="1">The sequence shown here is derived from an EMBL/GenBank/DDBJ whole genome shotgun (WGS) entry which is preliminary data.</text>
</comment>
<sequence>MTANLVTLARLTRTTPAVGTSFPTLMIAQYPSPLTALLLRTNLDRTVQTPEYPYGTDEGWTTVHGKGSQIIGMFATLSRPFWDLGLISI</sequence>
<protein>
    <submittedName>
        <fullName evidence="1">Uncharacterized protein</fullName>
    </submittedName>
</protein>
<evidence type="ECO:0000313" key="2">
    <source>
        <dbReference type="Proteomes" id="UP000750502"/>
    </source>
</evidence>
<evidence type="ECO:0000313" key="1">
    <source>
        <dbReference type="EMBL" id="KAG5758507.1"/>
    </source>
</evidence>
<reference evidence="1" key="1">
    <citation type="journal article" date="2020" name="bioRxiv">
        <title>Historical genomics reveals the evolutionary mechanisms behind multiple outbreaks of the host-specific coffee wilt pathogen Fusarium xylarioides.</title>
        <authorList>
            <person name="Peck D."/>
            <person name="Nowell R.W."/>
            <person name="Flood J."/>
            <person name="Ryan M.J."/>
            <person name="Barraclough T.G."/>
        </authorList>
    </citation>
    <scope>NUCLEOTIDE SEQUENCE</scope>
    <source>
        <strain evidence="1">IMI 127659i</strain>
    </source>
</reference>
<dbReference type="Proteomes" id="UP000750502">
    <property type="component" value="Unassembled WGS sequence"/>
</dbReference>
<gene>
    <name evidence="1" type="ORF">H9Q72_013358</name>
</gene>
<dbReference type="EMBL" id="JADFTT010000811">
    <property type="protein sequence ID" value="KAG5758507.1"/>
    <property type="molecule type" value="Genomic_DNA"/>
</dbReference>
<reference evidence="1" key="2">
    <citation type="submission" date="2020-10" db="EMBL/GenBank/DDBJ databases">
        <authorList>
            <person name="Peck L.D."/>
            <person name="Nowell R.W."/>
            <person name="Flood J."/>
            <person name="Ryan M.J."/>
            <person name="Barraclough T.G."/>
        </authorList>
    </citation>
    <scope>NUCLEOTIDE SEQUENCE</scope>
    <source>
        <strain evidence="1">IMI 127659i</strain>
    </source>
</reference>
<dbReference type="AlphaFoldDB" id="A0A9P7KYV0"/>
<proteinExistence type="predicted"/>
<name>A0A9P7KYV0_9HYPO</name>